<keyword evidence="5" id="KW-0963">Cytoplasm</keyword>
<proteinExistence type="inferred from homology"/>
<evidence type="ECO:0000313" key="12">
    <source>
        <dbReference type="EMBL" id="GIM71698.1"/>
    </source>
</evidence>
<sequence length="371" mass="38592">MTDLRRRFVEQLRRNGAPLTPELAAAFAAVPRELFVAEGFQRRDGSWARPGAAGFRDAVYRDDVLVTKVDGRVAVSSSSQPSLMAIMLEGLEVGPGDRVLEIGAGTGYNAALLAALGAWVTSVDVQADVAERARAALAAAGVEGVRVITGDGYAGAPGETFDRAIVTVGVAGVSPHWLAQAQPGPIVVPVEHAGTHPVLAVHGAPRGPVTATVICPSGFMSAAGPLTAAHPRSHPHPVPTGALAAFAPVTPPRWDPPLGSYAYRDLWYAAGVWSGRATHAALPDRDVSGVVLLDEQGAGGAAILPDGSVLAGGDQAAEYGDQAVLIVDRWEAAGRPSMREWQITLQLTGDPQAPIWAPAAWSLRPERPELA</sequence>
<keyword evidence="6" id="KW-0489">Methyltransferase</keyword>
<dbReference type="EC" id="2.1.1.77" evidence="3"/>
<dbReference type="GO" id="GO:0032259">
    <property type="term" value="P:methylation"/>
    <property type="evidence" value="ECO:0007669"/>
    <property type="project" value="UniProtKB-KW"/>
</dbReference>
<evidence type="ECO:0000256" key="6">
    <source>
        <dbReference type="ARBA" id="ARBA00022603"/>
    </source>
</evidence>
<dbReference type="InterPro" id="IPR000682">
    <property type="entry name" value="PCMT"/>
</dbReference>
<evidence type="ECO:0000256" key="7">
    <source>
        <dbReference type="ARBA" id="ARBA00022679"/>
    </source>
</evidence>
<evidence type="ECO:0000256" key="5">
    <source>
        <dbReference type="ARBA" id="ARBA00022490"/>
    </source>
</evidence>
<keyword evidence="7" id="KW-0808">Transferase</keyword>
<dbReference type="Pfam" id="PF01135">
    <property type="entry name" value="PCMT"/>
    <property type="match status" value="1"/>
</dbReference>
<dbReference type="SUPFAM" id="SSF53335">
    <property type="entry name" value="S-adenosyl-L-methionine-dependent methyltransferases"/>
    <property type="match status" value="1"/>
</dbReference>
<dbReference type="InterPro" id="IPR029063">
    <property type="entry name" value="SAM-dependent_MTases_sf"/>
</dbReference>
<dbReference type="RefSeq" id="WP_212990705.1">
    <property type="nucleotide sequence ID" value="NZ_BAABEA010000005.1"/>
</dbReference>
<dbReference type="GO" id="GO:0004719">
    <property type="term" value="F:protein-L-isoaspartate (D-aspartate) O-methyltransferase activity"/>
    <property type="evidence" value="ECO:0007669"/>
    <property type="project" value="UniProtKB-EC"/>
</dbReference>
<evidence type="ECO:0000313" key="13">
    <source>
        <dbReference type="Proteomes" id="UP000681340"/>
    </source>
</evidence>
<dbReference type="Gene3D" id="3.40.50.150">
    <property type="entry name" value="Vaccinia Virus protein VP39"/>
    <property type="match status" value="1"/>
</dbReference>
<evidence type="ECO:0000256" key="4">
    <source>
        <dbReference type="ARBA" id="ARBA00013346"/>
    </source>
</evidence>
<dbReference type="AlphaFoldDB" id="A0A919VWC4"/>
<protein>
    <recommendedName>
        <fullName evidence="4">Protein-L-isoaspartate O-methyltransferase</fullName>
        <ecNumber evidence="3">2.1.1.77</ecNumber>
    </recommendedName>
    <alternativeName>
        <fullName evidence="11">L-isoaspartyl protein carboxyl methyltransferase</fullName>
    </alternativeName>
    <alternativeName>
        <fullName evidence="9">Protein L-isoaspartyl methyltransferase</fullName>
    </alternativeName>
    <alternativeName>
        <fullName evidence="10">Protein-beta-aspartate methyltransferase</fullName>
    </alternativeName>
</protein>
<evidence type="ECO:0000256" key="1">
    <source>
        <dbReference type="ARBA" id="ARBA00004496"/>
    </source>
</evidence>
<accession>A0A919VWC4</accession>
<name>A0A919VWC4_9ACTN</name>
<keyword evidence="8" id="KW-0949">S-adenosyl-L-methionine</keyword>
<dbReference type="CDD" id="cd02440">
    <property type="entry name" value="AdoMet_MTases"/>
    <property type="match status" value="1"/>
</dbReference>
<comment type="subcellular location">
    <subcellularLocation>
        <location evidence="1">Cytoplasm</location>
    </subcellularLocation>
</comment>
<organism evidence="12 13">
    <name type="scientific">Actinoplanes auranticolor</name>
    <dbReference type="NCBI Taxonomy" id="47988"/>
    <lineage>
        <taxon>Bacteria</taxon>
        <taxon>Bacillati</taxon>
        <taxon>Actinomycetota</taxon>
        <taxon>Actinomycetes</taxon>
        <taxon>Micromonosporales</taxon>
        <taxon>Micromonosporaceae</taxon>
        <taxon>Actinoplanes</taxon>
    </lineage>
</organism>
<evidence type="ECO:0000256" key="10">
    <source>
        <dbReference type="ARBA" id="ARBA00031323"/>
    </source>
</evidence>
<evidence type="ECO:0000256" key="3">
    <source>
        <dbReference type="ARBA" id="ARBA00011890"/>
    </source>
</evidence>
<dbReference type="EMBL" id="BOQL01000037">
    <property type="protein sequence ID" value="GIM71698.1"/>
    <property type="molecule type" value="Genomic_DNA"/>
</dbReference>
<keyword evidence="13" id="KW-1185">Reference proteome</keyword>
<dbReference type="PANTHER" id="PTHR11579">
    <property type="entry name" value="PROTEIN-L-ISOASPARTATE O-METHYLTRANSFERASE"/>
    <property type="match status" value="1"/>
</dbReference>
<gene>
    <name evidence="12" type="primary">pcm</name>
    <name evidence="12" type="ORF">Aau02nite_47310</name>
</gene>
<dbReference type="GO" id="GO:0005737">
    <property type="term" value="C:cytoplasm"/>
    <property type="evidence" value="ECO:0007669"/>
    <property type="project" value="UniProtKB-SubCell"/>
</dbReference>
<evidence type="ECO:0000256" key="9">
    <source>
        <dbReference type="ARBA" id="ARBA00030757"/>
    </source>
</evidence>
<reference evidence="12" key="1">
    <citation type="submission" date="2021-03" db="EMBL/GenBank/DDBJ databases">
        <title>Whole genome shotgun sequence of Actinoplanes auranticolor NBRC 12245.</title>
        <authorList>
            <person name="Komaki H."/>
            <person name="Tamura T."/>
        </authorList>
    </citation>
    <scope>NUCLEOTIDE SEQUENCE</scope>
    <source>
        <strain evidence="12">NBRC 12245</strain>
    </source>
</reference>
<dbReference type="Proteomes" id="UP000681340">
    <property type="component" value="Unassembled WGS sequence"/>
</dbReference>
<comment type="caution">
    <text evidence="12">The sequence shown here is derived from an EMBL/GenBank/DDBJ whole genome shotgun (WGS) entry which is preliminary data.</text>
</comment>
<dbReference type="PANTHER" id="PTHR11579:SF0">
    <property type="entry name" value="PROTEIN-L-ISOASPARTATE(D-ASPARTATE) O-METHYLTRANSFERASE"/>
    <property type="match status" value="1"/>
</dbReference>
<comment type="similarity">
    <text evidence="2">Belongs to the methyltransferase superfamily. L-isoaspartyl/D-aspartyl protein methyltransferase family.</text>
</comment>
<evidence type="ECO:0000256" key="2">
    <source>
        <dbReference type="ARBA" id="ARBA00005369"/>
    </source>
</evidence>
<evidence type="ECO:0000256" key="11">
    <source>
        <dbReference type="ARBA" id="ARBA00031350"/>
    </source>
</evidence>
<evidence type="ECO:0000256" key="8">
    <source>
        <dbReference type="ARBA" id="ARBA00022691"/>
    </source>
</evidence>